<feature type="transmembrane region" description="Helical" evidence="1">
    <location>
        <begin position="9"/>
        <end position="30"/>
    </location>
</feature>
<dbReference type="AlphaFoldDB" id="A0A0F6B688"/>
<keyword evidence="1" id="KW-0472">Membrane</keyword>
<dbReference type="Proteomes" id="UP000002695">
    <property type="component" value="Chromosome"/>
</dbReference>
<evidence type="ECO:0000256" key="1">
    <source>
        <dbReference type="SAM" id="Phobius"/>
    </source>
</evidence>
<keyword evidence="1" id="KW-1133">Transmembrane helix</keyword>
<accession>A0A0F6B688</accession>
<keyword evidence="1" id="KW-0812">Transmembrane</keyword>
<organism evidence="2 3">
    <name type="scientific">Salmonella typhimurium (strain 14028s / SGSC 2262)</name>
    <dbReference type="NCBI Taxonomy" id="588858"/>
    <lineage>
        <taxon>Bacteria</taxon>
        <taxon>Pseudomonadati</taxon>
        <taxon>Pseudomonadota</taxon>
        <taxon>Gammaproteobacteria</taxon>
        <taxon>Enterobacterales</taxon>
        <taxon>Enterobacteriaceae</taxon>
        <taxon>Salmonella</taxon>
    </lineage>
</organism>
<name>A0A0F6B688_SALT1</name>
<proteinExistence type="predicted"/>
<gene>
    <name evidence="2" type="ordered locus">STM14_3626</name>
</gene>
<dbReference type="EMBL" id="CP001363">
    <property type="protein sequence ID" value="ACY90035.1"/>
    <property type="molecule type" value="Genomic_DNA"/>
</dbReference>
<evidence type="ECO:0000313" key="3">
    <source>
        <dbReference type="Proteomes" id="UP000002695"/>
    </source>
</evidence>
<evidence type="ECO:0000313" key="2">
    <source>
        <dbReference type="EMBL" id="ACY90035.1"/>
    </source>
</evidence>
<keyword evidence="3" id="KW-1185">Reference proteome</keyword>
<dbReference type="HOGENOM" id="CLU_3367181_0_0_6"/>
<protein>
    <submittedName>
        <fullName evidence="2">Uncharacterized protein</fullName>
    </submittedName>
</protein>
<dbReference type="KEGG" id="seo:STM14_3626"/>
<reference evidence="2 3" key="1">
    <citation type="journal article" date="2010" name="J. Bacteriol.">
        <title>Short-term signatures of evolutionary change in the Salmonella enterica serovar typhimurium 14028 genome.</title>
        <authorList>
            <person name="Jarvik T."/>
            <person name="Smillie C."/>
            <person name="Groisman E.A."/>
            <person name="Ochman H."/>
        </authorList>
    </citation>
    <scope>NUCLEOTIDE SEQUENCE [LARGE SCALE GENOMIC DNA]</scope>
    <source>
        <strain evidence="3">14028s / SGSC 2262</strain>
    </source>
</reference>
<sequence>MILYRMGRVYLFLCLIFNRLIFIAFFVLFLRVAQR</sequence>